<dbReference type="InterPro" id="IPR037052">
    <property type="entry name" value="CheA-like_P2_sf"/>
</dbReference>
<dbReference type="CDD" id="cd00088">
    <property type="entry name" value="HPT"/>
    <property type="match status" value="1"/>
</dbReference>
<dbReference type="RefSeq" id="WP_161258821.1">
    <property type="nucleotide sequence ID" value="NZ_WXEY01000011.1"/>
</dbReference>
<dbReference type="OrthoDB" id="2079555at2"/>
<dbReference type="PANTHER" id="PTHR43395:SF10">
    <property type="entry name" value="CHEMOTAXIS PROTEIN CHEA"/>
    <property type="match status" value="1"/>
</dbReference>
<dbReference type="Pfam" id="PF01627">
    <property type="entry name" value="Hpt"/>
    <property type="match status" value="1"/>
</dbReference>
<proteinExistence type="predicted"/>
<evidence type="ECO:0000313" key="4">
    <source>
        <dbReference type="EMBL" id="MZP30300.1"/>
    </source>
</evidence>
<dbReference type="InterPro" id="IPR051315">
    <property type="entry name" value="Bact_Chemotaxis_CheA"/>
</dbReference>
<dbReference type="Gene3D" id="1.20.120.160">
    <property type="entry name" value="HPT domain"/>
    <property type="match status" value="1"/>
</dbReference>
<feature type="modified residue" description="Phosphohistidine" evidence="1">
    <location>
        <position position="49"/>
    </location>
</feature>
<dbReference type="SUPFAM" id="SSF47226">
    <property type="entry name" value="Histidine-containing phosphotransfer domain, HPT domain"/>
    <property type="match status" value="1"/>
</dbReference>
<evidence type="ECO:0000256" key="2">
    <source>
        <dbReference type="SAM" id="MobiDB-lite"/>
    </source>
</evidence>
<comment type="caution">
    <text evidence="4">The sequence shown here is derived from an EMBL/GenBank/DDBJ whole genome shotgun (WGS) entry which is preliminary data.</text>
</comment>
<keyword evidence="5" id="KW-1185">Reference proteome</keyword>
<dbReference type="Gene3D" id="3.30.70.1110">
    <property type="entry name" value="Histidine kinase CheA-like, P2 response regulator-binding domain"/>
    <property type="match status" value="1"/>
</dbReference>
<feature type="domain" description="HPt" evidence="3">
    <location>
        <begin position="2"/>
        <end position="105"/>
    </location>
</feature>
<organism evidence="4 5">
    <name type="scientific">Heliomicrobium undosum</name>
    <dbReference type="NCBI Taxonomy" id="121734"/>
    <lineage>
        <taxon>Bacteria</taxon>
        <taxon>Bacillati</taxon>
        <taxon>Bacillota</taxon>
        <taxon>Clostridia</taxon>
        <taxon>Eubacteriales</taxon>
        <taxon>Heliobacteriaceae</taxon>
        <taxon>Heliomicrobium</taxon>
    </lineage>
</organism>
<sequence>MNLNSQYDFYAVFFDESLEMLAAAGAALLAAEETGQPSRAVPEVFRAFHSIKGGAQSLDLDDLARFAHRMEDWLDPFRRGKPAGTAMVNILLDAMDRMEAGLTGLRSGDLDIDWAEEQRRYLQTLEATDEGFAEEVAAGHGSGFEEKAAGQDGRAVNPAAAGPSVIEDSAAKAITPANPPGSRLLCLRISLNVDAPMPDVRHFLVQERLKQAGRILDSRRGEGPDHPLILVVTTDQSDEAIRQNCDVGDVEKVALTPVNDRLFSGADALIAEAGFGGIGVALIDISEREILEPADLRRLSEARSALAREGKQLGLITDGPYTRRHLNILEAAAPVTGELPVYRSHFEARCDRPERKNRSEGRTGDVPGNESAAH</sequence>
<dbReference type="AlphaFoldDB" id="A0A845L6K7"/>
<dbReference type="PROSITE" id="PS50894">
    <property type="entry name" value="HPT"/>
    <property type="match status" value="1"/>
</dbReference>
<dbReference type="SMART" id="SM00073">
    <property type="entry name" value="HPT"/>
    <property type="match status" value="1"/>
</dbReference>
<dbReference type="InterPro" id="IPR036641">
    <property type="entry name" value="HPT_dom_sf"/>
</dbReference>
<dbReference type="InterPro" id="IPR008207">
    <property type="entry name" value="Sig_transdc_His_kin_Hpt_dom"/>
</dbReference>
<feature type="region of interest" description="Disordered" evidence="2">
    <location>
        <begin position="350"/>
        <end position="374"/>
    </location>
</feature>
<evidence type="ECO:0000256" key="1">
    <source>
        <dbReference type="PROSITE-ProRule" id="PRU00110"/>
    </source>
</evidence>
<accession>A0A845L6K7</accession>
<evidence type="ECO:0000313" key="5">
    <source>
        <dbReference type="Proteomes" id="UP000463470"/>
    </source>
</evidence>
<dbReference type="GO" id="GO:0000160">
    <property type="term" value="P:phosphorelay signal transduction system"/>
    <property type="evidence" value="ECO:0007669"/>
    <property type="project" value="InterPro"/>
</dbReference>
<dbReference type="EMBL" id="WXEY01000011">
    <property type="protein sequence ID" value="MZP30300.1"/>
    <property type="molecule type" value="Genomic_DNA"/>
</dbReference>
<dbReference type="PANTHER" id="PTHR43395">
    <property type="entry name" value="SENSOR HISTIDINE KINASE CHEA"/>
    <property type="match status" value="1"/>
</dbReference>
<dbReference type="Proteomes" id="UP000463470">
    <property type="component" value="Unassembled WGS sequence"/>
</dbReference>
<keyword evidence="1" id="KW-0597">Phosphoprotein</keyword>
<name>A0A845L6K7_9FIRM</name>
<reference evidence="4 5" key="1">
    <citation type="submission" date="2020-01" db="EMBL/GenBank/DDBJ databases">
        <title>Whole-genome sequence of Heliobacterium undosum DSM 13378.</title>
        <authorList>
            <person name="Kyndt J.A."/>
            <person name="Meyer T.E."/>
        </authorList>
    </citation>
    <scope>NUCLEOTIDE SEQUENCE [LARGE SCALE GENOMIC DNA]</scope>
    <source>
        <strain evidence="4 5">DSM 13378</strain>
    </source>
</reference>
<gene>
    <name evidence="4" type="ORF">GTO91_11320</name>
</gene>
<feature type="compositionally biased region" description="Basic and acidic residues" evidence="2">
    <location>
        <begin position="350"/>
        <end position="363"/>
    </location>
</feature>
<evidence type="ECO:0000259" key="3">
    <source>
        <dbReference type="PROSITE" id="PS50894"/>
    </source>
</evidence>
<protein>
    <recommendedName>
        <fullName evidence="3">HPt domain-containing protein</fullName>
    </recommendedName>
</protein>